<organism evidence="1 2">
    <name type="scientific">Halobaculum lipolyticum</name>
    <dbReference type="NCBI Taxonomy" id="3032001"/>
    <lineage>
        <taxon>Archaea</taxon>
        <taxon>Methanobacteriati</taxon>
        <taxon>Methanobacteriota</taxon>
        <taxon>Stenosarchaea group</taxon>
        <taxon>Halobacteria</taxon>
        <taxon>Halobacteriales</taxon>
        <taxon>Haloferacaceae</taxon>
        <taxon>Halobaculum</taxon>
    </lineage>
</organism>
<protein>
    <recommendedName>
        <fullName evidence="3">SUKH-4 immunity protein</fullName>
    </recommendedName>
</protein>
<gene>
    <name evidence="1" type="ORF">ACFQL9_10945</name>
</gene>
<reference evidence="1 2" key="1">
    <citation type="journal article" date="2019" name="Int. J. Syst. Evol. Microbiol.">
        <title>The Global Catalogue of Microorganisms (GCM) 10K type strain sequencing project: providing services to taxonomists for standard genome sequencing and annotation.</title>
        <authorList>
            <consortium name="The Broad Institute Genomics Platform"/>
            <consortium name="The Broad Institute Genome Sequencing Center for Infectious Disease"/>
            <person name="Wu L."/>
            <person name="Ma J."/>
        </authorList>
    </citation>
    <scope>NUCLEOTIDE SEQUENCE [LARGE SCALE GENOMIC DNA]</scope>
    <source>
        <strain evidence="1 2">DT31</strain>
    </source>
</reference>
<dbReference type="GeneID" id="81124915"/>
<name>A0ABD5WEL7_9EURY</name>
<dbReference type="Pfam" id="PF23363">
    <property type="entry name" value="DUF7089"/>
    <property type="match status" value="1"/>
</dbReference>
<sequence>MAGFERRTLPDHVEAVREAYAPDSVVLDAAADFETLPPETAEELGLLVDALDPAAYPTEWLPADAPTQLRRYAGSDFTIGMPGDGTVVWTRQTEPPVVIAKQRAEGTPEDFLGFLFAEAFVELSLDVPEQFLPFFGEAYRDLDAATPLGPNETYQLAAALFDAWVGLHGREQFRGWGDHDGDEHHPEVHDAWVDAGERLVDRLEGLSADVATGSLSFTAATEYACAAVKHDLDLPAPFSALDTAAYRDHGPDYAVRWAEKTFEKLAE</sequence>
<comment type="caution">
    <text evidence="1">The sequence shown here is derived from an EMBL/GenBank/DDBJ whole genome shotgun (WGS) entry which is preliminary data.</text>
</comment>
<keyword evidence="2" id="KW-1185">Reference proteome</keyword>
<dbReference type="Proteomes" id="UP001596461">
    <property type="component" value="Unassembled WGS sequence"/>
</dbReference>
<dbReference type="InterPro" id="IPR055515">
    <property type="entry name" value="DUF7089"/>
</dbReference>
<dbReference type="RefSeq" id="WP_284033005.1">
    <property type="nucleotide sequence ID" value="NZ_CP126154.1"/>
</dbReference>
<evidence type="ECO:0000313" key="1">
    <source>
        <dbReference type="EMBL" id="MFC7070158.1"/>
    </source>
</evidence>
<dbReference type="AlphaFoldDB" id="A0ABD5WEL7"/>
<dbReference type="EMBL" id="JBHTAH010000008">
    <property type="protein sequence ID" value="MFC7070158.1"/>
    <property type="molecule type" value="Genomic_DNA"/>
</dbReference>
<evidence type="ECO:0008006" key="3">
    <source>
        <dbReference type="Google" id="ProtNLM"/>
    </source>
</evidence>
<evidence type="ECO:0000313" key="2">
    <source>
        <dbReference type="Proteomes" id="UP001596461"/>
    </source>
</evidence>
<accession>A0ABD5WEL7</accession>
<proteinExistence type="predicted"/>